<keyword evidence="1" id="KW-0175">Coiled coil</keyword>
<dbReference type="AlphaFoldDB" id="A0ABD1SAY0"/>
<feature type="region of interest" description="Disordered" evidence="2">
    <location>
        <begin position="185"/>
        <end position="222"/>
    </location>
</feature>
<feature type="compositionally biased region" description="Basic and acidic residues" evidence="2">
    <location>
        <begin position="195"/>
        <end position="212"/>
    </location>
</feature>
<gene>
    <name evidence="3" type="ORF">Adt_23466</name>
</gene>
<protein>
    <submittedName>
        <fullName evidence="3">Uncharacterized protein</fullName>
    </submittedName>
</protein>
<sequence>MPICLNLRLTEGTDPVCTDPIRWAAMDVPLIMVDEDMRLLRESYRIPDVSALTPIFLKDPMHVQLGTDADHVPTEEAFEEERQGEGAWLVLFLPLVTDCPSFVKQWKESWFWVTGNCHRITDNLELDLDVPYVYGIATEWGLDRRYGFLLDRQCCLVKLGLMASKAEMDQGVRPRPTMALLASRKPNSLAPGSSEDSKQKKVIEELSREGNKGEAGSAGEDLVSHGDLEDALEASLAAVVRTTGMQLKKLDDANTVQKVTVEALEAANEEKKCLLEELSLHRVEAKGLRRSLEASEKSRKDAEAEIVRLLDQKKEMEKMIESVEADYVANFHNTEGYTNFFDYFAKMGHQEVLAALRSEHPDSSISSLEARFPPPDDGDDC</sequence>
<evidence type="ECO:0000313" key="3">
    <source>
        <dbReference type="EMBL" id="KAL2497916.1"/>
    </source>
</evidence>
<dbReference type="EMBL" id="JBFOLK010000007">
    <property type="protein sequence ID" value="KAL2497916.1"/>
    <property type="molecule type" value="Genomic_DNA"/>
</dbReference>
<accession>A0ABD1SAY0</accession>
<feature type="region of interest" description="Disordered" evidence="2">
    <location>
        <begin position="358"/>
        <end position="381"/>
    </location>
</feature>
<evidence type="ECO:0000256" key="1">
    <source>
        <dbReference type="SAM" id="Coils"/>
    </source>
</evidence>
<proteinExistence type="predicted"/>
<evidence type="ECO:0000313" key="4">
    <source>
        <dbReference type="Proteomes" id="UP001604336"/>
    </source>
</evidence>
<comment type="caution">
    <text evidence="3">The sequence shown here is derived from an EMBL/GenBank/DDBJ whole genome shotgun (WGS) entry which is preliminary data.</text>
</comment>
<name>A0ABD1SAY0_9LAMI</name>
<keyword evidence="4" id="KW-1185">Reference proteome</keyword>
<organism evidence="3 4">
    <name type="scientific">Abeliophyllum distichum</name>
    <dbReference type="NCBI Taxonomy" id="126358"/>
    <lineage>
        <taxon>Eukaryota</taxon>
        <taxon>Viridiplantae</taxon>
        <taxon>Streptophyta</taxon>
        <taxon>Embryophyta</taxon>
        <taxon>Tracheophyta</taxon>
        <taxon>Spermatophyta</taxon>
        <taxon>Magnoliopsida</taxon>
        <taxon>eudicotyledons</taxon>
        <taxon>Gunneridae</taxon>
        <taxon>Pentapetalae</taxon>
        <taxon>asterids</taxon>
        <taxon>lamiids</taxon>
        <taxon>Lamiales</taxon>
        <taxon>Oleaceae</taxon>
        <taxon>Forsythieae</taxon>
        <taxon>Abeliophyllum</taxon>
    </lineage>
</organism>
<reference evidence="4" key="1">
    <citation type="submission" date="2024-07" db="EMBL/GenBank/DDBJ databases">
        <title>Two chromosome-level genome assemblies of Korean endemic species Abeliophyllum distichum and Forsythia ovata (Oleaceae).</title>
        <authorList>
            <person name="Jang H."/>
        </authorList>
    </citation>
    <scope>NUCLEOTIDE SEQUENCE [LARGE SCALE GENOMIC DNA]</scope>
</reference>
<feature type="coiled-coil region" evidence="1">
    <location>
        <begin position="261"/>
        <end position="326"/>
    </location>
</feature>
<evidence type="ECO:0000256" key="2">
    <source>
        <dbReference type="SAM" id="MobiDB-lite"/>
    </source>
</evidence>
<dbReference type="Proteomes" id="UP001604336">
    <property type="component" value="Unassembled WGS sequence"/>
</dbReference>